<evidence type="ECO:0000313" key="1">
    <source>
        <dbReference type="EMBL" id="GCD12721.1"/>
    </source>
</evidence>
<gene>
    <name evidence="1" type="ORF">Ctaglu_43440</name>
</gene>
<sequence length="60" mass="7375">MYVVKNKRQREYLYNLGFNYSKSQDIYNPSQEIYLFEKSDLLMESITFYSHIKNKQINKI</sequence>
<keyword evidence="2" id="KW-1185">Reference proteome</keyword>
<evidence type="ECO:0000313" key="2">
    <source>
        <dbReference type="Proteomes" id="UP000287872"/>
    </source>
</evidence>
<dbReference type="EMBL" id="BHYK01000039">
    <property type="protein sequence ID" value="GCD12721.1"/>
    <property type="molecule type" value="Genomic_DNA"/>
</dbReference>
<reference evidence="1 2" key="1">
    <citation type="submission" date="2018-11" db="EMBL/GenBank/DDBJ databases">
        <title>Genome sequencing and assembly of Clostridium tagluense strain A121.</title>
        <authorList>
            <person name="Murakami T."/>
            <person name="Segawa T."/>
            <person name="Shcherbakova V.A."/>
            <person name="Mori H."/>
            <person name="Yoshimura Y."/>
        </authorList>
    </citation>
    <scope>NUCLEOTIDE SEQUENCE [LARGE SCALE GENOMIC DNA]</scope>
    <source>
        <strain evidence="1 2">A121</strain>
    </source>
</reference>
<comment type="caution">
    <text evidence="1">The sequence shown here is derived from an EMBL/GenBank/DDBJ whole genome shotgun (WGS) entry which is preliminary data.</text>
</comment>
<accession>A0A401UT88</accession>
<protein>
    <recommendedName>
        <fullName evidence="3">DUF5659 domain-containing protein</fullName>
    </recommendedName>
</protein>
<name>A0A401UT88_9CLOT</name>
<dbReference type="Proteomes" id="UP000287872">
    <property type="component" value="Unassembled WGS sequence"/>
</dbReference>
<proteinExistence type="predicted"/>
<organism evidence="1 2">
    <name type="scientific">Clostridium tagluense</name>
    <dbReference type="NCBI Taxonomy" id="360422"/>
    <lineage>
        <taxon>Bacteria</taxon>
        <taxon>Bacillati</taxon>
        <taxon>Bacillota</taxon>
        <taxon>Clostridia</taxon>
        <taxon>Eubacteriales</taxon>
        <taxon>Clostridiaceae</taxon>
        <taxon>Clostridium</taxon>
    </lineage>
</organism>
<evidence type="ECO:0008006" key="3">
    <source>
        <dbReference type="Google" id="ProtNLM"/>
    </source>
</evidence>
<dbReference type="RefSeq" id="WP_125005636.1">
    <property type="nucleotide sequence ID" value="NZ_BHYK01000039.1"/>
</dbReference>
<dbReference type="AlphaFoldDB" id="A0A401UT88"/>